<evidence type="ECO:0000256" key="1">
    <source>
        <dbReference type="SAM" id="SignalP"/>
    </source>
</evidence>
<evidence type="ECO:0000313" key="2">
    <source>
        <dbReference type="EMBL" id="BCT92501.1"/>
    </source>
</evidence>
<dbReference type="EMBL" id="AP024545">
    <property type="protein sequence ID" value="BCT92501.1"/>
    <property type="molecule type" value="Genomic_DNA"/>
</dbReference>
<organism evidence="2 3">
    <name type="scientific">Noviluteimonas caseinilytica</name>
    <dbReference type="NCBI Taxonomy" id="2675101"/>
    <lineage>
        <taxon>Bacteria</taxon>
        <taxon>Pseudomonadati</taxon>
        <taxon>Pseudomonadota</taxon>
        <taxon>Gammaproteobacteria</taxon>
        <taxon>Lysobacterales</taxon>
        <taxon>Lysobacteraceae</taxon>
        <taxon>Noviluteimonas</taxon>
    </lineage>
</organism>
<keyword evidence="3" id="KW-1185">Reference proteome</keyword>
<proteinExistence type="predicted"/>
<feature type="chain" id="PRO_5046922723" description="Transporter" evidence="1">
    <location>
        <begin position="29"/>
        <end position="253"/>
    </location>
</feature>
<accession>A0ABM7Q5H2</accession>
<name>A0ABM7Q5H2_9GAMM</name>
<sequence length="253" mass="27118">MTRGAAWHALLAVMACALAFAVPRQAHAQAGPPMITNDPGTPGDAKWEINLAATGGHAGAGWEVTAPNLDINRGVGEHVQLSVQGGWAHARDDDGAWRSGWSDLEFGLRWRFLDDEKAGIAMAVQPVWSKGWSASARRRGLASEHPDFFLPVQASHDFGDFAAGVEIGRHFVSVDPDAWQGGAYLAHACWSRASCIAEVNLSQTDGERVVPTINVGTRAPLGDTCNLLASLGSELRGENRQKVIFYLGVQFVP</sequence>
<protein>
    <recommendedName>
        <fullName evidence="4">Transporter</fullName>
    </recommendedName>
</protein>
<evidence type="ECO:0008006" key="4">
    <source>
        <dbReference type="Google" id="ProtNLM"/>
    </source>
</evidence>
<gene>
    <name evidence="2" type="ORF">LYSCAS_15250</name>
</gene>
<dbReference type="PROSITE" id="PS51257">
    <property type="entry name" value="PROKAR_LIPOPROTEIN"/>
    <property type="match status" value="1"/>
</dbReference>
<feature type="signal peptide" evidence="1">
    <location>
        <begin position="1"/>
        <end position="28"/>
    </location>
</feature>
<evidence type="ECO:0000313" key="3">
    <source>
        <dbReference type="Proteomes" id="UP000681317"/>
    </source>
</evidence>
<keyword evidence="1" id="KW-0732">Signal</keyword>
<dbReference type="RefSeq" id="WP_213437328.1">
    <property type="nucleotide sequence ID" value="NZ_AP024545.1"/>
</dbReference>
<reference evidence="2 3" key="1">
    <citation type="submission" date="2021-03" db="EMBL/GenBank/DDBJ databases">
        <title>Complete Genome Sequences of Two Lysobacter Strains Isolated from Sea Water (Lysobacter caseinilyticus) and Soil (Lysobacter helvus) in South Korea.</title>
        <authorList>
            <person name="Watanabe Y."/>
            <person name="Arakawa K."/>
        </authorList>
    </citation>
    <scope>NUCLEOTIDE SEQUENCE [LARGE SCALE GENOMIC DNA]</scope>
    <source>
        <strain evidence="2 3">KVB24</strain>
    </source>
</reference>
<dbReference type="Proteomes" id="UP000681317">
    <property type="component" value="Chromosome"/>
</dbReference>